<proteinExistence type="predicted"/>
<evidence type="ECO:0000256" key="1">
    <source>
        <dbReference type="SAM" id="SignalP"/>
    </source>
</evidence>
<dbReference type="RefSeq" id="WP_107574710.1">
    <property type="nucleotide sequence ID" value="NZ_PZPL01000001.1"/>
</dbReference>
<feature type="chain" id="PRO_5039168365" description="Secreted protein" evidence="1">
    <location>
        <begin position="24"/>
        <end position="273"/>
    </location>
</feature>
<organism evidence="2 3">
    <name type="scientific">Rathayibacter caricis DSM 15933</name>
    <dbReference type="NCBI Taxonomy" id="1328867"/>
    <lineage>
        <taxon>Bacteria</taxon>
        <taxon>Bacillati</taxon>
        <taxon>Actinomycetota</taxon>
        <taxon>Actinomycetes</taxon>
        <taxon>Micrococcales</taxon>
        <taxon>Microbacteriaceae</taxon>
        <taxon>Rathayibacter</taxon>
    </lineage>
</organism>
<sequence length="273" mass="27922">MSPTSTRYLAATATCALTVSALACLSGCSDSSTSGGGAVAELGERASACPDSALYNSFDALDGSGSSQDETLLSARWDAVRDHLVQTAVCGGHARIIVVSSSSATSVVLLDADLQPSGATRNAKLRRVDGLVDEKLVQVKAAYDEAVPLLDPNGTDMTAVYYALSDYITDRDHVGDDQVYIAQIETDGIQNVGVNLGVPSLDAASAESLAASVPVPRLGGRVSISFLGIGKVAGSAQPSTEYVNGLKAFWSTTCSATGAGSCTVLTDFGGRSQ</sequence>
<evidence type="ECO:0008006" key="4">
    <source>
        <dbReference type="Google" id="ProtNLM"/>
    </source>
</evidence>
<feature type="signal peptide" evidence="1">
    <location>
        <begin position="1"/>
        <end position="23"/>
    </location>
</feature>
<dbReference type="PROSITE" id="PS51257">
    <property type="entry name" value="PROKAR_LIPOPROTEIN"/>
    <property type="match status" value="1"/>
</dbReference>
<dbReference type="EMBL" id="PZPL01000001">
    <property type="protein sequence ID" value="PTL73210.1"/>
    <property type="molecule type" value="Genomic_DNA"/>
</dbReference>
<dbReference type="Proteomes" id="UP000241085">
    <property type="component" value="Unassembled WGS sequence"/>
</dbReference>
<accession>A0A2T4UUJ9</accession>
<evidence type="ECO:0000313" key="2">
    <source>
        <dbReference type="EMBL" id="PTL73210.1"/>
    </source>
</evidence>
<comment type="caution">
    <text evidence="2">The sequence shown here is derived from an EMBL/GenBank/DDBJ whole genome shotgun (WGS) entry which is preliminary data.</text>
</comment>
<reference evidence="2 3" key="1">
    <citation type="submission" date="2018-03" db="EMBL/GenBank/DDBJ databases">
        <title>Bacteriophage NCPPB3778 and a type I-E CRISPR drive the evolution of the US Biological Select Agent, Rathayibacter toxicus.</title>
        <authorList>
            <person name="Davis E.W.II."/>
            <person name="Tabima J.F."/>
            <person name="Weisberg A.J."/>
            <person name="Dantas Lopes L."/>
            <person name="Wiseman M.S."/>
            <person name="Wiseman M.S."/>
            <person name="Pupko T."/>
            <person name="Belcher M.S."/>
            <person name="Sechler A.J."/>
            <person name="Tancos M.A."/>
            <person name="Schroeder B.K."/>
            <person name="Murray T.D."/>
            <person name="Luster D.G."/>
            <person name="Schneider W.L."/>
            <person name="Rogers E."/>
            <person name="Andreote F.D."/>
            <person name="Grunwald N.J."/>
            <person name="Putnam M.L."/>
            <person name="Chang J.H."/>
        </authorList>
    </citation>
    <scope>NUCLEOTIDE SEQUENCE [LARGE SCALE GENOMIC DNA]</scope>
    <source>
        <strain evidence="2 3">DSM 15933</strain>
    </source>
</reference>
<keyword evidence="1" id="KW-0732">Signal</keyword>
<name>A0A2T4UUJ9_9MICO</name>
<gene>
    <name evidence="2" type="ORF">C1I63_10360</name>
</gene>
<dbReference type="AlphaFoldDB" id="A0A2T4UUJ9"/>
<keyword evidence="3" id="KW-1185">Reference proteome</keyword>
<evidence type="ECO:0000313" key="3">
    <source>
        <dbReference type="Proteomes" id="UP000241085"/>
    </source>
</evidence>
<protein>
    <recommendedName>
        <fullName evidence="4">Secreted protein</fullName>
    </recommendedName>
</protein>